<dbReference type="SMART" id="SM00905">
    <property type="entry name" value="FolB"/>
    <property type="match status" value="1"/>
</dbReference>
<dbReference type="InterPro" id="IPR006157">
    <property type="entry name" value="FolB_dom"/>
</dbReference>
<dbReference type="GO" id="GO:0004150">
    <property type="term" value="F:dihydroneopterin aldolase activity"/>
    <property type="evidence" value="ECO:0007669"/>
    <property type="project" value="InterPro"/>
</dbReference>
<keyword evidence="1" id="KW-0289">Folate biosynthesis</keyword>
<dbReference type="AlphaFoldDB" id="A0A194XRH4"/>
<protein>
    <recommendedName>
        <fullName evidence="2">Dihydroneopterin aldolase/epimerase domain-containing protein</fullName>
    </recommendedName>
</protein>
<dbReference type="SUPFAM" id="SSF55620">
    <property type="entry name" value="Tetrahydrobiopterin biosynthesis enzymes-like"/>
    <property type="match status" value="1"/>
</dbReference>
<dbReference type="Pfam" id="PF02152">
    <property type="entry name" value="FolB"/>
    <property type="match status" value="1"/>
</dbReference>
<dbReference type="OrthoDB" id="5425486at2759"/>
<keyword evidence="4" id="KW-1185">Reference proteome</keyword>
<dbReference type="InParanoid" id="A0A194XRH4"/>
<name>A0A194XRH4_MOLSC</name>
<dbReference type="GeneID" id="28829041"/>
<dbReference type="KEGG" id="psco:LY89DRAFT_728868"/>
<evidence type="ECO:0000259" key="2">
    <source>
        <dbReference type="SMART" id="SM00905"/>
    </source>
</evidence>
<proteinExistence type="predicted"/>
<dbReference type="GO" id="GO:0046656">
    <property type="term" value="P:folic acid biosynthetic process"/>
    <property type="evidence" value="ECO:0007669"/>
    <property type="project" value="UniProtKB-KW"/>
</dbReference>
<dbReference type="Proteomes" id="UP000070700">
    <property type="component" value="Unassembled WGS sequence"/>
</dbReference>
<evidence type="ECO:0000313" key="4">
    <source>
        <dbReference type="Proteomes" id="UP000070700"/>
    </source>
</evidence>
<accession>A0A194XRH4</accession>
<dbReference type="RefSeq" id="XP_018077106.1">
    <property type="nucleotide sequence ID" value="XM_018219315.1"/>
</dbReference>
<gene>
    <name evidence="3" type="ORF">LY89DRAFT_728868</name>
</gene>
<evidence type="ECO:0000256" key="1">
    <source>
        <dbReference type="ARBA" id="ARBA00022909"/>
    </source>
</evidence>
<organism evidence="3 4">
    <name type="scientific">Mollisia scopiformis</name>
    <name type="common">Conifer needle endophyte fungus</name>
    <name type="synonym">Phialocephala scopiformis</name>
    <dbReference type="NCBI Taxonomy" id="149040"/>
    <lineage>
        <taxon>Eukaryota</taxon>
        <taxon>Fungi</taxon>
        <taxon>Dikarya</taxon>
        <taxon>Ascomycota</taxon>
        <taxon>Pezizomycotina</taxon>
        <taxon>Leotiomycetes</taxon>
        <taxon>Helotiales</taxon>
        <taxon>Mollisiaceae</taxon>
        <taxon>Mollisia</taxon>
    </lineage>
</organism>
<dbReference type="Gene3D" id="3.30.1130.10">
    <property type="match status" value="2"/>
</dbReference>
<dbReference type="EMBL" id="KQ947406">
    <property type="protein sequence ID" value="KUJ22751.1"/>
    <property type="molecule type" value="Genomic_DNA"/>
</dbReference>
<feature type="domain" description="Dihydroneopterin aldolase/epimerase" evidence="2">
    <location>
        <begin position="196"/>
        <end position="295"/>
    </location>
</feature>
<dbReference type="STRING" id="149040.A0A194XRH4"/>
<sequence>MPPLLTPHALHRLAPEEAPSKIEIHNLQTNLPLTDAWGRPATQQPALISASISLRKPFSSASDTDTVTKGTVHYGILSKAIIRACKELEGIIGSGDEEGLRVPMWGRTVVCWLHYCLTGYDVLPKIPQGPVATRALKQSKRSKKDAEPLLSSENITVLELEVKLPKASLLGTGVSVKGTFLYDGAGSGPGAYSMVMKLHELRIPAIIGVNPNERLAKQIVICGVEMEKWDRAVDTWAELEEIVAKTIEESSFQTLEALATFLTTRIITLFLIPHHSYTAPVPTSPHHHPQIRMTLCKPTAVTFADNPVVEFLTDTDPGNNELAEKCWKELGRVKKPPFPLQGRLDDWLTMQGFEDYRDEF</sequence>
<evidence type="ECO:0000313" key="3">
    <source>
        <dbReference type="EMBL" id="KUJ22751.1"/>
    </source>
</evidence>
<dbReference type="InterPro" id="IPR043133">
    <property type="entry name" value="GTP-CH-I_C/QueF"/>
</dbReference>
<reference evidence="3 4" key="1">
    <citation type="submission" date="2015-10" db="EMBL/GenBank/DDBJ databases">
        <title>Full genome of DAOMC 229536 Phialocephala scopiformis, a fungal endophyte of spruce producing the potent anti-insectan compound rugulosin.</title>
        <authorList>
            <consortium name="DOE Joint Genome Institute"/>
            <person name="Walker A.K."/>
            <person name="Frasz S.L."/>
            <person name="Seifert K.A."/>
            <person name="Miller J.D."/>
            <person name="Mondo S.J."/>
            <person name="Labutti K."/>
            <person name="Lipzen A."/>
            <person name="Dockter R."/>
            <person name="Kennedy M."/>
            <person name="Grigoriev I.V."/>
            <person name="Spatafora J.W."/>
        </authorList>
    </citation>
    <scope>NUCLEOTIDE SEQUENCE [LARGE SCALE GENOMIC DNA]</scope>
    <source>
        <strain evidence="3 4">CBS 120377</strain>
    </source>
</reference>